<reference evidence="2 3" key="1">
    <citation type="submission" date="2020-02" db="EMBL/GenBank/DDBJ databases">
        <title>Comparative genomics of sulfur disproportionating microorganisms.</title>
        <authorList>
            <person name="Ward L.M."/>
            <person name="Bertran E."/>
            <person name="Johnston D.T."/>
        </authorList>
    </citation>
    <scope>NUCLEOTIDE SEQUENCE [LARGE SCALE GENOMIC DNA]</scope>
    <source>
        <strain evidence="2 3">DSM 3696</strain>
    </source>
</reference>
<proteinExistence type="predicted"/>
<gene>
    <name evidence="2" type="ORF">G3N56_08645</name>
</gene>
<dbReference type="Gene3D" id="2.60.40.10">
    <property type="entry name" value="Immunoglobulins"/>
    <property type="match status" value="1"/>
</dbReference>
<comment type="caution">
    <text evidence="2">The sequence shown here is derived from an EMBL/GenBank/DDBJ whole genome shotgun (WGS) entry which is preliminary data.</text>
</comment>
<sequence>MRRTIANLVLVFLVIASPARIWAQTDVDSILAFLPPILASIPGKASGVKVTIGTNTPQATQVIGSSGGTISVTTGILAGVTVVFPAGAVDQDTTITLSSNSGTLVPKSGTASGRLLDIHSSGATTFNEPIHVTVPYNKTLNVVPVPYHVDASGYMEPCQVTSINRTAGTITYDVFHTSLFTEIWAALTGEGGVTTYRPATNGFQIVNTGSPYNPGGECFGISAFAQWYFSNKAGGLYPRYMQDIPLQSGGTRKGQSIIATRAHTSLGQQWNSYIPAVTAQYNLTQEDIYVSIVNAIKNIKLPVMLYLKDKATAEHARHAVLAYDYYASSGAISINDPNYPGQVLTARYDGTTKKFLPYNGYAGIYLIGLGSFFTEPFENIYKDAESGFDGSGDAQVTITSHTFNQEVNQRTVTVVGKIESGQVLVTKVKLTLNGTTPFEAVVDAQGNFNVPVSLNYGENTIAFTTYGKNAKGFTVETPNNQLTPFKLKLVLNKAVILVTLTWNTNDTDLDLYVIDPTGDASWYQHKTTADGGQLDYDDTTGYGPEHWTLLDTNTVRWGQAYRVRVHYYSDHKSGTPTPPTIPSGYTINVLLYEGTANPVTLNYSGVLSSESTSNISPTATGADWATVVDIIPVQPTSGAQPQFIRDPSGTVKLLVPMTEEMLAPKKESPPRP</sequence>
<accession>A0A7K3NKU8</accession>
<dbReference type="RefSeq" id="WP_163301858.1">
    <property type="nucleotide sequence ID" value="NZ_JAAGRQ010000028.1"/>
</dbReference>
<evidence type="ECO:0000313" key="2">
    <source>
        <dbReference type="EMBL" id="NDY56810.1"/>
    </source>
</evidence>
<feature type="signal peptide" evidence="1">
    <location>
        <begin position="1"/>
        <end position="23"/>
    </location>
</feature>
<evidence type="ECO:0000256" key="1">
    <source>
        <dbReference type="SAM" id="SignalP"/>
    </source>
</evidence>
<protein>
    <submittedName>
        <fullName evidence="2">Uncharacterized protein</fullName>
    </submittedName>
</protein>
<dbReference type="Gene3D" id="2.60.220.30">
    <property type="match status" value="1"/>
</dbReference>
<keyword evidence="1" id="KW-0732">Signal</keyword>
<evidence type="ECO:0000313" key="3">
    <source>
        <dbReference type="Proteomes" id="UP000469724"/>
    </source>
</evidence>
<feature type="chain" id="PRO_5029908926" evidence="1">
    <location>
        <begin position="24"/>
        <end position="672"/>
    </location>
</feature>
<dbReference type="AlphaFoldDB" id="A0A7K3NKU8"/>
<name>A0A7K3NKU8_9BACT</name>
<dbReference type="InterPro" id="IPR013783">
    <property type="entry name" value="Ig-like_fold"/>
</dbReference>
<dbReference type="Gene3D" id="2.60.120.380">
    <property type="match status" value="1"/>
</dbReference>
<dbReference type="Proteomes" id="UP000469724">
    <property type="component" value="Unassembled WGS sequence"/>
</dbReference>
<dbReference type="EMBL" id="JAAGRQ010000028">
    <property type="protein sequence ID" value="NDY56810.1"/>
    <property type="molecule type" value="Genomic_DNA"/>
</dbReference>
<keyword evidence="3" id="KW-1185">Reference proteome</keyword>
<organism evidence="2 3">
    <name type="scientific">Desulfolutivibrio sulfodismutans</name>
    <dbReference type="NCBI Taxonomy" id="63561"/>
    <lineage>
        <taxon>Bacteria</taxon>
        <taxon>Pseudomonadati</taxon>
        <taxon>Thermodesulfobacteriota</taxon>
        <taxon>Desulfovibrionia</taxon>
        <taxon>Desulfovibrionales</taxon>
        <taxon>Desulfovibrionaceae</taxon>
        <taxon>Desulfolutivibrio</taxon>
    </lineage>
</organism>